<protein>
    <submittedName>
        <fullName evidence="1">STAS domain-containing protein</fullName>
    </submittedName>
</protein>
<dbReference type="Proteomes" id="UP000516052">
    <property type="component" value="Chromosome"/>
</dbReference>
<evidence type="ECO:0000313" key="2">
    <source>
        <dbReference type="Proteomes" id="UP000516052"/>
    </source>
</evidence>
<organism evidence="1 2">
    <name type="scientific">Streptomyces roseirectus</name>
    <dbReference type="NCBI Taxonomy" id="2768066"/>
    <lineage>
        <taxon>Bacteria</taxon>
        <taxon>Bacillati</taxon>
        <taxon>Actinomycetota</taxon>
        <taxon>Actinomycetes</taxon>
        <taxon>Kitasatosporales</taxon>
        <taxon>Streptomycetaceae</taxon>
        <taxon>Streptomyces</taxon>
    </lineage>
</organism>
<accession>A0A7H0ICS3</accession>
<sequence length="117" mass="12051">MSWARPRGLPHVDPEELPVITLPGPFTPGEVKGLMEVAGVDVVVVDVGGLGPPKLAHVDAIARMQLAAKRAGGRVRLRAPDPALTALLGLVGLVLEVEGEPEEGEPAGGVEVEVETG</sequence>
<reference evidence="1 2" key="1">
    <citation type="submission" date="2020-08" db="EMBL/GenBank/DDBJ databases">
        <title>A novel species.</title>
        <authorList>
            <person name="Gao J."/>
        </authorList>
    </citation>
    <scope>NUCLEOTIDE SEQUENCE [LARGE SCALE GENOMIC DNA]</scope>
    <source>
        <strain evidence="1 2">CRXT-G-22</strain>
    </source>
</reference>
<dbReference type="EMBL" id="CP060828">
    <property type="protein sequence ID" value="QNP70589.1"/>
    <property type="molecule type" value="Genomic_DNA"/>
</dbReference>
<evidence type="ECO:0000313" key="1">
    <source>
        <dbReference type="EMBL" id="QNP70589.1"/>
    </source>
</evidence>
<proteinExistence type="predicted"/>
<dbReference type="KEGG" id="sroi:IAG44_14850"/>
<gene>
    <name evidence="1" type="ORF">IAG44_14850</name>
</gene>
<keyword evidence="2" id="KW-1185">Reference proteome</keyword>
<dbReference type="AlphaFoldDB" id="A0A7H0ICS3"/>
<name>A0A7H0ICS3_9ACTN</name>